<protein>
    <submittedName>
        <fullName evidence="3">Uncharacterized protein</fullName>
    </submittedName>
</protein>
<dbReference type="RefSeq" id="WP_085404141.1">
    <property type="nucleotide sequence ID" value="NZ_NAFL01000279.1"/>
</dbReference>
<reference evidence="3 4" key="1">
    <citation type="submission" date="2017-03" db="EMBL/GenBank/DDBJ databases">
        <title>Whole genome sequences of fourteen strains of Bradyrhizobium canariense and one strain of Bradyrhizobium japonicum isolated from Lupinus (Papilionoideae: Genisteae) species in Algeria.</title>
        <authorList>
            <person name="Crovadore J."/>
            <person name="Chekireb D."/>
            <person name="Brachmann A."/>
            <person name="Chablais R."/>
            <person name="Cochard B."/>
            <person name="Lefort F."/>
        </authorList>
    </citation>
    <scope>NUCLEOTIDE SEQUENCE [LARGE SCALE GENOMIC DNA]</scope>
    <source>
        <strain evidence="3 4">UBMA197</strain>
    </source>
</reference>
<dbReference type="AlphaFoldDB" id="A0A1Y2JD35"/>
<gene>
    <name evidence="3" type="ORF">BSZ19_38010</name>
</gene>
<keyword evidence="2" id="KW-0732">Signal</keyword>
<evidence type="ECO:0000256" key="1">
    <source>
        <dbReference type="SAM" id="MobiDB-lite"/>
    </source>
</evidence>
<evidence type="ECO:0000313" key="4">
    <source>
        <dbReference type="Proteomes" id="UP000193335"/>
    </source>
</evidence>
<name>A0A1Y2JD35_BRAJP</name>
<dbReference type="Proteomes" id="UP000193335">
    <property type="component" value="Unassembled WGS sequence"/>
</dbReference>
<sequence>MIGGRRALPALVVAVAAVLASTFVANAQGFGRGRGNSGPPVESRPKVDEKAYKAALDRIPVPDEKYDPWGGARATDAAKASKKKN</sequence>
<feature type="region of interest" description="Disordered" evidence="1">
    <location>
        <begin position="28"/>
        <end position="49"/>
    </location>
</feature>
<proteinExistence type="predicted"/>
<dbReference type="EMBL" id="NAFL01000279">
    <property type="protein sequence ID" value="OSJ25823.1"/>
    <property type="molecule type" value="Genomic_DNA"/>
</dbReference>
<feature type="region of interest" description="Disordered" evidence="1">
    <location>
        <begin position="62"/>
        <end position="85"/>
    </location>
</feature>
<evidence type="ECO:0000256" key="2">
    <source>
        <dbReference type="SAM" id="SignalP"/>
    </source>
</evidence>
<feature type="signal peptide" evidence="2">
    <location>
        <begin position="1"/>
        <end position="27"/>
    </location>
</feature>
<accession>A0A1Y2JD35</accession>
<comment type="caution">
    <text evidence="3">The sequence shown here is derived from an EMBL/GenBank/DDBJ whole genome shotgun (WGS) entry which is preliminary data.</text>
</comment>
<feature type="chain" id="PRO_5012214972" evidence="2">
    <location>
        <begin position="28"/>
        <end position="85"/>
    </location>
</feature>
<evidence type="ECO:0000313" key="3">
    <source>
        <dbReference type="EMBL" id="OSJ25823.1"/>
    </source>
</evidence>
<organism evidence="3 4">
    <name type="scientific">Bradyrhizobium japonicum</name>
    <dbReference type="NCBI Taxonomy" id="375"/>
    <lineage>
        <taxon>Bacteria</taxon>
        <taxon>Pseudomonadati</taxon>
        <taxon>Pseudomonadota</taxon>
        <taxon>Alphaproteobacteria</taxon>
        <taxon>Hyphomicrobiales</taxon>
        <taxon>Nitrobacteraceae</taxon>
        <taxon>Bradyrhizobium</taxon>
    </lineage>
</organism>